<gene>
    <name evidence="1" type="ORF">EZS28_053775</name>
</gene>
<organism evidence="1 2">
    <name type="scientific">Streblomastix strix</name>
    <dbReference type="NCBI Taxonomy" id="222440"/>
    <lineage>
        <taxon>Eukaryota</taxon>
        <taxon>Metamonada</taxon>
        <taxon>Preaxostyla</taxon>
        <taxon>Oxymonadida</taxon>
        <taxon>Streblomastigidae</taxon>
        <taxon>Streblomastix</taxon>
    </lineage>
</organism>
<protein>
    <recommendedName>
        <fullName evidence="3">Hyphally-regulated cell wall protein N-terminal domain-containing protein</fullName>
    </recommendedName>
</protein>
<dbReference type="Proteomes" id="UP000324800">
    <property type="component" value="Unassembled WGS sequence"/>
</dbReference>
<evidence type="ECO:0008006" key="3">
    <source>
        <dbReference type="Google" id="ProtNLM"/>
    </source>
</evidence>
<evidence type="ECO:0000313" key="1">
    <source>
        <dbReference type="EMBL" id="KAA6327912.1"/>
    </source>
</evidence>
<name>A0A5J4R2H1_9EUKA</name>
<feature type="non-terminal residue" evidence="1">
    <location>
        <position position="251"/>
    </location>
</feature>
<evidence type="ECO:0000313" key="2">
    <source>
        <dbReference type="Proteomes" id="UP000324800"/>
    </source>
</evidence>
<dbReference type="EMBL" id="SNRW01043449">
    <property type="protein sequence ID" value="KAA6327912.1"/>
    <property type="molecule type" value="Genomic_DNA"/>
</dbReference>
<reference evidence="1 2" key="1">
    <citation type="submission" date="2019-03" db="EMBL/GenBank/DDBJ databases">
        <title>Single cell metagenomics reveals metabolic interactions within the superorganism composed of flagellate Streblomastix strix and complex community of Bacteroidetes bacteria on its surface.</title>
        <authorList>
            <person name="Treitli S.C."/>
            <person name="Kolisko M."/>
            <person name="Husnik F."/>
            <person name="Keeling P."/>
            <person name="Hampl V."/>
        </authorList>
    </citation>
    <scope>NUCLEOTIDE SEQUENCE [LARGE SCALE GENOMIC DNA]</scope>
    <source>
        <strain evidence="1">ST1C</strain>
    </source>
</reference>
<comment type="caution">
    <text evidence="1">The sequence shown here is derived from an EMBL/GenBank/DDBJ whole genome shotgun (WGS) entry which is preliminary data.</text>
</comment>
<accession>A0A5J4R2H1</accession>
<dbReference type="AlphaFoldDB" id="A0A5J4R2H1"/>
<proteinExistence type="predicted"/>
<sequence length="251" mass="27404">MLALAGSYFNLNLNANINDSTGQGLISFSGNQLTITGGFYSGPSFSSTNYLFTFSNILVTINSGTFIASKILNINQYILNIFEGTFTGSSQGAIGISNSYPTFIDLELIQFNGGMTNIDYGYFTGIQRESVYGQIKTIDSSEVTIIEDNENRTFLYIDFNAVGGHLIFEVGLLSRSQNRKFFILASESGIITIKNTISGPKFTNIDQIICNDKNTLNIFTGFSYSPENTSQALIQTFDSTVVIGIASPIDE</sequence>